<dbReference type="PANTHER" id="PTHR42736:SF1">
    <property type="entry name" value="PROTEIN-GLUTAMINE GAMMA-GLUTAMYLTRANSFERASE"/>
    <property type="match status" value="1"/>
</dbReference>
<reference evidence="5" key="1">
    <citation type="submission" date="2022-05" db="EMBL/GenBank/DDBJ databases">
        <title>Using nanopore sequencing to obtain complete genomes from saliva samples.</title>
        <authorList>
            <person name="Baker J.L."/>
        </authorList>
    </citation>
    <scope>NUCLEOTIDE SEQUENCE</scope>
    <source>
        <strain evidence="5">JCVI-JB-Ag32</strain>
    </source>
</reference>
<feature type="region of interest" description="Disordered" evidence="2">
    <location>
        <begin position="150"/>
        <end position="196"/>
    </location>
</feature>
<evidence type="ECO:0000256" key="1">
    <source>
        <dbReference type="SAM" id="Coils"/>
    </source>
</evidence>
<evidence type="ECO:0000313" key="5">
    <source>
        <dbReference type="EMBL" id="UQF79979.1"/>
    </source>
</evidence>
<organism evidence="5 6">
    <name type="scientific">Actinomyces graevenitzii</name>
    <dbReference type="NCBI Taxonomy" id="55565"/>
    <lineage>
        <taxon>Bacteria</taxon>
        <taxon>Bacillati</taxon>
        <taxon>Actinomycetota</taxon>
        <taxon>Actinomycetes</taxon>
        <taxon>Actinomycetales</taxon>
        <taxon>Actinomycetaceae</taxon>
        <taxon>Actinomyces</taxon>
    </lineage>
</organism>
<protein>
    <submittedName>
        <fullName evidence="5">Transglutaminase-like domain-containing protein</fullName>
    </submittedName>
</protein>
<gene>
    <name evidence="5" type="ORF">M3I41_01505</name>
</gene>
<evidence type="ECO:0000256" key="2">
    <source>
        <dbReference type="SAM" id="MobiDB-lite"/>
    </source>
</evidence>
<evidence type="ECO:0000259" key="4">
    <source>
        <dbReference type="SMART" id="SM00460"/>
    </source>
</evidence>
<dbReference type="InterPro" id="IPR052901">
    <property type="entry name" value="Bact_TGase-like"/>
</dbReference>
<keyword evidence="3" id="KW-0472">Membrane</keyword>
<dbReference type="PANTHER" id="PTHR42736">
    <property type="entry name" value="PROTEIN-GLUTAMINE GAMMA-GLUTAMYLTRANSFERASE"/>
    <property type="match status" value="1"/>
</dbReference>
<keyword evidence="1" id="KW-0175">Coiled coil</keyword>
<dbReference type="SUPFAM" id="SSF54001">
    <property type="entry name" value="Cysteine proteinases"/>
    <property type="match status" value="1"/>
</dbReference>
<feature type="region of interest" description="Disordered" evidence="2">
    <location>
        <begin position="453"/>
        <end position="501"/>
    </location>
</feature>
<sequence>MPTYSDAQLSKRRFGKVANGTDTNVPAVVATRLREFVGNANSPLARVRAMATKYHDEGYYSDGSDSMARPGHRTARIDELLEPNYYMVGDDEQYAVAMALMARQAGYPARVVLGFYPEHYSKGTLEVKGTMAHAWVEVNFDGDWVAFDPTPPRDKKLVNPKPQPKPKPRPQVLQAPPPPQEQADLTPDVSDDRDTKKKHGFDWAHYLLLVGQGLGVAALVSSPFALILALKAVRGRRRRNRDELGSALGAWAELEDWMRDYGIKLPANATRTQMARYLDIALADYDAAAAQVAQAKRAKQQAKRNAQALGGQVDLAPKLRGAEAIAAANAAGSAAVGAGSGGAGVANDGAHGLAGGAQFAGGQAPGSAGSAAVAAPLYVPVKGRQKRRRHPIKALKAKWARARERSQRLAQARTDALEPVFGSNFPPGSVRNFALSVNAVAFGQSEQVSLTTVDGAQNPAKLPDPQGVGHESGYEAPQVGRKQRKGRFADKQKSKKRSNNANLELTEQQLSADSQEPLWLEMQNLKQHLGASRRRTRRWLAAVSPVSLGMRVPQWLQTMRANFRRKK</sequence>
<feature type="coiled-coil region" evidence="1">
    <location>
        <begin position="285"/>
        <end position="312"/>
    </location>
</feature>
<keyword evidence="3" id="KW-1133">Transmembrane helix</keyword>
<keyword evidence="3" id="KW-0812">Transmembrane</keyword>
<name>A0A9E7DCJ6_9ACTO</name>
<feature type="domain" description="Transglutaminase-like" evidence="4">
    <location>
        <begin position="83"/>
        <end position="151"/>
    </location>
</feature>
<dbReference type="InterPro" id="IPR038765">
    <property type="entry name" value="Papain-like_cys_pep_sf"/>
</dbReference>
<dbReference type="AlphaFoldDB" id="A0A9E7DCJ6"/>
<dbReference type="InterPro" id="IPR002931">
    <property type="entry name" value="Transglutaminase-like"/>
</dbReference>
<proteinExistence type="predicted"/>
<accession>A0A9E7DCJ6</accession>
<dbReference type="SMART" id="SM00460">
    <property type="entry name" value="TGc"/>
    <property type="match status" value="1"/>
</dbReference>
<evidence type="ECO:0000256" key="3">
    <source>
        <dbReference type="SAM" id="Phobius"/>
    </source>
</evidence>
<feature type="transmembrane region" description="Helical" evidence="3">
    <location>
        <begin position="203"/>
        <end position="230"/>
    </location>
</feature>
<dbReference type="KEGG" id="agh:M3I41_01505"/>
<evidence type="ECO:0000313" key="6">
    <source>
        <dbReference type="Proteomes" id="UP000830236"/>
    </source>
</evidence>
<dbReference type="Pfam" id="PF01841">
    <property type="entry name" value="Transglut_core"/>
    <property type="match status" value="1"/>
</dbReference>
<dbReference type="Proteomes" id="UP000830236">
    <property type="component" value="Chromosome"/>
</dbReference>
<dbReference type="EMBL" id="CP097095">
    <property type="protein sequence ID" value="UQF79979.1"/>
    <property type="molecule type" value="Genomic_DNA"/>
</dbReference>
<dbReference type="Gene3D" id="3.10.620.30">
    <property type="match status" value="1"/>
</dbReference>